<dbReference type="AlphaFoldDB" id="R7YAU1"/>
<dbReference type="OrthoDB" id="511192at2"/>
<evidence type="ECO:0000313" key="2">
    <source>
        <dbReference type="EMBL" id="EON33131.1"/>
    </source>
</evidence>
<dbReference type="Pfam" id="PF14081">
    <property type="entry name" value="DUF4262"/>
    <property type="match status" value="1"/>
</dbReference>
<proteinExistence type="predicted"/>
<organism evidence="2 3">
    <name type="scientific">Gordonia terrae C-6</name>
    <dbReference type="NCBI Taxonomy" id="1316928"/>
    <lineage>
        <taxon>Bacteria</taxon>
        <taxon>Bacillati</taxon>
        <taxon>Actinomycetota</taxon>
        <taxon>Actinomycetes</taxon>
        <taxon>Mycobacteriales</taxon>
        <taxon>Gordoniaceae</taxon>
        <taxon>Gordonia</taxon>
    </lineage>
</organism>
<name>R7YAU1_9ACTN</name>
<evidence type="ECO:0008006" key="4">
    <source>
        <dbReference type="Google" id="ProtNLM"/>
    </source>
</evidence>
<dbReference type="RefSeq" id="WP_010842221.1">
    <property type="nucleotide sequence ID" value="NZ_AQPW01000007.1"/>
</dbReference>
<feature type="region of interest" description="Disordered" evidence="1">
    <location>
        <begin position="183"/>
        <end position="212"/>
    </location>
</feature>
<dbReference type="Proteomes" id="UP000013569">
    <property type="component" value="Unassembled WGS sequence"/>
</dbReference>
<feature type="compositionally biased region" description="Basic residues" evidence="1">
    <location>
        <begin position="202"/>
        <end position="212"/>
    </location>
</feature>
<gene>
    <name evidence="2" type="ORF">GTC6_08929</name>
</gene>
<comment type="caution">
    <text evidence="2">The sequence shown here is derived from an EMBL/GenBank/DDBJ whole genome shotgun (WGS) entry which is preliminary data.</text>
</comment>
<evidence type="ECO:0000256" key="1">
    <source>
        <dbReference type="SAM" id="MobiDB-lite"/>
    </source>
</evidence>
<dbReference type="EMBL" id="AQPW01000007">
    <property type="protein sequence ID" value="EON33131.1"/>
    <property type="molecule type" value="Genomic_DNA"/>
</dbReference>
<dbReference type="InterPro" id="IPR025358">
    <property type="entry name" value="DUF4262"/>
</dbReference>
<dbReference type="PATRIC" id="fig|1316928.3.peg.1787"/>
<accession>R7YAU1</accession>
<evidence type="ECO:0000313" key="3">
    <source>
        <dbReference type="Proteomes" id="UP000013569"/>
    </source>
</evidence>
<protein>
    <recommendedName>
        <fullName evidence="4">DUF4262 domain-containing protein</fullName>
    </recommendedName>
</protein>
<reference evidence="2 3" key="1">
    <citation type="journal article" date="2013" name="Genome Announc.">
        <title>Draft Genome Sequence of a Benzothiophene-Desulfurizing Bacterium, Gordona terrae Strain C-6.</title>
        <authorList>
            <person name="Wang W."/>
            <person name="Ma T."/>
            <person name="Ren Y."/>
            <person name="Li G."/>
        </authorList>
    </citation>
    <scope>NUCLEOTIDE SEQUENCE [LARGE SCALE GENOMIC DNA]</scope>
    <source>
        <strain evidence="2 3">C-6</strain>
    </source>
</reference>
<sequence>MSDHAAAIRGLPRWHPNPLIRSTIETIRRCGWQVTSVGEVDDGFDVRTRSGAERPHTEQSLPECGYSYTAGLSLHSIPELSIYGVDPLTATHILNELGALLHREDWRDLVAAQTDIPLQTVAVTVRLIEQLDHDELLLANLLFPDHPKLQVVWPDDHGHLPWEDGYTLLPMHQPVKGMPQLLDPPFGEPRLLTTEYGPDRARPRKGRRISGH</sequence>